<keyword evidence="1" id="KW-0812">Transmembrane</keyword>
<comment type="caution">
    <text evidence="2">The sequence shown here is derived from an EMBL/GenBank/DDBJ whole genome shotgun (WGS) entry which is preliminary data.</text>
</comment>
<evidence type="ECO:0000313" key="2">
    <source>
        <dbReference type="EMBL" id="GDY30556.1"/>
    </source>
</evidence>
<gene>
    <name evidence="2" type="ORF">GTS_21890</name>
</gene>
<dbReference type="Proteomes" id="UP000298860">
    <property type="component" value="Unassembled WGS sequence"/>
</dbReference>
<keyword evidence="1" id="KW-1133">Transmembrane helix</keyword>
<evidence type="ECO:0000313" key="3">
    <source>
        <dbReference type="Proteomes" id="UP000298860"/>
    </source>
</evidence>
<sequence length="143" mass="14629">MTTAGCPPALISWPWAWIGVVVAIATLWYLVSARGHDRPAVAGAADRDSRREPAADRVSSPWAAAERGVSVACLARPGRRGLAGTALRTSCSKGALATAALWHLVHSGQLPVALRVWAVSTVTDTAMDTGTATGLGVVGCGTG</sequence>
<keyword evidence="3" id="KW-1185">Reference proteome</keyword>
<accession>A0A4D4J7Q9</accession>
<reference evidence="3" key="1">
    <citation type="submission" date="2019-04" db="EMBL/GenBank/DDBJ databases">
        <title>Draft genome sequence of Pseudonocardiaceae bacterium SL3-2-4.</title>
        <authorList>
            <person name="Ningsih F."/>
            <person name="Yokota A."/>
            <person name="Sakai Y."/>
            <person name="Nanatani K."/>
            <person name="Yabe S."/>
            <person name="Oetari A."/>
            <person name="Sjamsuridzal W."/>
        </authorList>
    </citation>
    <scope>NUCLEOTIDE SEQUENCE [LARGE SCALE GENOMIC DNA]</scope>
    <source>
        <strain evidence="3">SL3-2-4</strain>
    </source>
</reference>
<keyword evidence="1" id="KW-0472">Membrane</keyword>
<dbReference type="AlphaFoldDB" id="A0A4D4J7Q9"/>
<dbReference type="EMBL" id="BJFL01000008">
    <property type="protein sequence ID" value="GDY30556.1"/>
    <property type="molecule type" value="Genomic_DNA"/>
</dbReference>
<organism evidence="2 3">
    <name type="scientific">Gandjariella thermophila</name>
    <dbReference type="NCBI Taxonomy" id="1931992"/>
    <lineage>
        <taxon>Bacteria</taxon>
        <taxon>Bacillati</taxon>
        <taxon>Actinomycetota</taxon>
        <taxon>Actinomycetes</taxon>
        <taxon>Pseudonocardiales</taxon>
        <taxon>Pseudonocardiaceae</taxon>
        <taxon>Gandjariella</taxon>
    </lineage>
</organism>
<feature type="transmembrane region" description="Helical" evidence="1">
    <location>
        <begin position="12"/>
        <end position="31"/>
    </location>
</feature>
<name>A0A4D4J7Q9_9PSEU</name>
<proteinExistence type="predicted"/>
<protein>
    <submittedName>
        <fullName evidence="2">Uncharacterized protein</fullName>
    </submittedName>
</protein>
<evidence type="ECO:0000256" key="1">
    <source>
        <dbReference type="SAM" id="Phobius"/>
    </source>
</evidence>